<evidence type="ECO:0000313" key="1">
    <source>
        <dbReference type="EMBL" id="GIY14129.1"/>
    </source>
</evidence>
<accession>A0AAV4QZC2</accession>
<proteinExistence type="predicted"/>
<comment type="caution">
    <text evidence="1">The sequence shown here is derived from an EMBL/GenBank/DDBJ whole genome shotgun (WGS) entry which is preliminary data.</text>
</comment>
<organism evidence="1 2">
    <name type="scientific">Caerostris extrusa</name>
    <name type="common">Bark spider</name>
    <name type="synonym">Caerostris bankana</name>
    <dbReference type="NCBI Taxonomy" id="172846"/>
    <lineage>
        <taxon>Eukaryota</taxon>
        <taxon>Metazoa</taxon>
        <taxon>Ecdysozoa</taxon>
        <taxon>Arthropoda</taxon>
        <taxon>Chelicerata</taxon>
        <taxon>Arachnida</taxon>
        <taxon>Araneae</taxon>
        <taxon>Araneomorphae</taxon>
        <taxon>Entelegynae</taxon>
        <taxon>Araneoidea</taxon>
        <taxon>Araneidae</taxon>
        <taxon>Caerostris</taxon>
    </lineage>
</organism>
<gene>
    <name evidence="1" type="ORF">CEXT_732541</name>
</gene>
<dbReference type="EMBL" id="BPLR01007051">
    <property type="protein sequence ID" value="GIY14129.1"/>
    <property type="molecule type" value="Genomic_DNA"/>
</dbReference>
<reference evidence="1 2" key="1">
    <citation type="submission" date="2021-06" db="EMBL/GenBank/DDBJ databases">
        <title>Caerostris extrusa draft genome.</title>
        <authorList>
            <person name="Kono N."/>
            <person name="Arakawa K."/>
        </authorList>
    </citation>
    <scope>NUCLEOTIDE SEQUENCE [LARGE SCALE GENOMIC DNA]</scope>
</reference>
<protein>
    <submittedName>
        <fullName evidence="1">Uncharacterized protein</fullName>
    </submittedName>
</protein>
<dbReference type="AlphaFoldDB" id="A0AAV4QZC2"/>
<evidence type="ECO:0000313" key="2">
    <source>
        <dbReference type="Proteomes" id="UP001054945"/>
    </source>
</evidence>
<dbReference type="Proteomes" id="UP001054945">
    <property type="component" value="Unassembled WGS sequence"/>
</dbReference>
<sequence>MKMHKINVLFEIYRMSLWTSYNTISSYPSMNSPCGVGISTKGKEEAEVACLLFKWTAVFIPRNSPDLDFRRGFSEVGTAKAPPMSHIMLLMGRDLCGGKKIRDK</sequence>
<name>A0AAV4QZC2_CAEEX</name>
<keyword evidence="2" id="KW-1185">Reference proteome</keyword>